<dbReference type="Proteomes" id="UP001168990">
    <property type="component" value="Unassembled WGS sequence"/>
</dbReference>
<dbReference type="EMBL" id="JAQQBS010001425">
    <property type="protein sequence ID" value="KAK0157398.1"/>
    <property type="molecule type" value="Genomic_DNA"/>
</dbReference>
<dbReference type="AlphaFoldDB" id="A0AA39C3Y3"/>
<reference evidence="2" key="1">
    <citation type="journal article" date="2023" name="bioRxiv">
        <title>Scaffold-level genome assemblies of two parasitoid biocontrol wasps reveal the parthenogenesis mechanism and an associated novel virus.</title>
        <authorList>
            <person name="Inwood S."/>
            <person name="Skelly J."/>
            <person name="Guhlin J."/>
            <person name="Harrop T."/>
            <person name="Goldson S."/>
            <person name="Dearden P."/>
        </authorList>
    </citation>
    <scope>NUCLEOTIDE SEQUENCE</scope>
    <source>
        <strain evidence="2">Irish</strain>
        <tissue evidence="2">Whole body</tissue>
    </source>
</reference>
<dbReference type="PANTHER" id="PTHR34153:SF2">
    <property type="entry name" value="SI:CH211-262H13.3-RELATED"/>
    <property type="match status" value="1"/>
</dbReference>
<accession>A0AA39C3Y3</accession>
<name>A0AA39C3Y3_9HYME</name>
<evidence type="ECO:0008006" key="4">
    <source>
        <dbReference type="Google" id="ProtNLM"/>
    </source>
</evidence>
<feature type="compositionally biased region" description="Polar residues" evidence="1">
    <location>
        <begin position="110"/>
        <end position="121"/>
    </location>
</feature>
<reference evidence="2" key="2">
    <citation type="submission" date="2023-03" db="EMBL/GenBank/DDBJ databases">
        <authorList>
            <person name="Inwood S.N."/>
            <person name="Skelly J.G."/>
            <person name="Guhlin J."/>
            <person name="Harrop T.W.R."/>
            <person name="Goldson S.G."/>
            <person name="Dearden P.K."/>
        </authorList>
    </citation>
    <scope>NUCLEOTIDE SEQUENCE</scope>
    <source>
        <strain evidence="2">Irish</strain>
        <tissue evidence="2">Whole body</tissue>
    </source>
</reference>
<organism evidence="2 3">
    <name type="scientific">Microctonus aethiopoides</name>
    <dbReference type="NCBI Taxonomy" id="144406"/>
    <lineage>
        <taxon>Eukaryota</taxon>
        <taxon>Metazoa</taxon>
        <taxon>Ecdysozoa</taxon>
        <taxon>Arthropoda</taxon>
        <taxon>Hexapoda</taxon>
        <taxon>Insecta</taxon>
        <taxon>Pterygota</taxon>
        <taxon>Neoptera</taxon>
        <taxon>Endopterygota</taxon>
        <taxon>Hymenoptera</taxon>
        <taxon>Apocrita</taxon>
        <taxon>Ichneumonoidea</taxon>
        <taxon>Braconidae</taxon>
        <taxon>Euphorinae</taxon>
        <taxon>Microctonus</taxon>
    </lineage>
</organism>
<evidence type="ECO:0000313" key="3">
    <source>
        <dbReference type="Proteomes" id="UP001168990"/>
    </source>
</evidence>
<sequence>MFDDYFKALDMLVKAEDTSTLEDSNVVLNSTVALIAARKSRQKRHRKKFSDESSDMDNDEDEEERLRNVCKKAKSANKKLPIEIMMGKPPHVASLSSANDISIPSIPPQHFSTPSSNTTCDLNVGRRPPSPPKEAVVTNGNGFQELMLRKMNAIISKLTNIDKRIDQLESQYRLRTLTEDTNDVDEEIDLPIKTMQELEEFEDKLKNNTKPVNSTCVFVHQYADTVAKTANANNDISWSTIIINTQVPIKVLILIVSMKKAGGNTVNAASAAVLEKLLDDSVAEQFSWDGKKHKKEFKTLLTAKLFKRAVHSMCHPACTDLQIKNVASQWLAQAKTRRQRREKRSNEREQTPNISRILLPHGSNIACNIATILQNVAAILHEGGHRHIAATLQQYYLQYCNLAVKYCRNVAAIYRAVWASSRTKKTNDLHCVRILKVKLITLKQL</sequence>
<evidence type="ECO:0000313" key="2">
    <source>
        <dbReference type="EMBL" id="KAK0157398.1"/>
    </source>
</evidence>
<evidence type="ECO:0000256" key="1">
    <source>
        <dbReference type="SAM" id="MobiDB-lite"/>
    </source>
</evidence>
<keyword evidence="3" id="KW-1185">Reference proteome</keyword>
<comment type="caution">
    <text evidence="2">The sequence shown here is derived from an EMBL/GenBank/DDBJ whole genome shotgun (WGS) entry which is preliminary data.</text>
</comment>
<feature type="region of interest" description="Disordered" evidence="1">
    <location>
        <begin position="39"/>
        <end position="63"/>
    </location>
</feature>
<feature type="compositionally biased region" description="Basic residues" evidence="1">
    <location>
        <begin position="39"/>
        <end position="48"/>
    </location>
</feature>
<proteinExistence type="predicted"/>
<dbReference type="PANTHER" id="PTHR34153">
    <property type="entry name" value="SI:CH211-262H13.3-RELATED-RELATED"/>
    <property type="match status" value="1"/>
</dbReference>
<feature type="region of interest" description="Disordered" evidence="1">
    <location>
        <begin position="106"/>
        <end position="134"/>
    </location>
</feature>
<gene>
    <name evidence="2" type="ORF">PV328_011143</name>
</gene>
<protein>
    <recommendedName>
        <fullName evidence="4">DUF4806 domain-containing protein</fullName>
    </recommendedName>
</protein>
<feature type="compositionally biased region" description="Acidic residues" evidence="1">
    <location>
        <begin position="52"/>
        <end position="63"/>
    </location>
</feature>